<dbReference type="InterPro" id="IPR042257">
    <property type="entry name" value="DGOK_C"/>
</dbReference>
<dbReference type="InterPro" id="IPR042258">
    <property type="entry name" value="DGOK_N"/>
</dbReference>
<dbReference type="EMBL" id="QHLQ01000001">
    <property type="protein sequence ID" value="NIZ59728.1"/>
    <property type="molecule type" value="Genomic_DNA"/>
</dbReference>
<reference evidence="1 2" key="1">
    <citation type="submission" date="2018-05" db="EMBL/GenBank/DDBJ databases">
        <authorList>
            <person name="Zhang Y.-J."/>
        </authorList>
    </citation>
    <scope>NUCLEOTIDE SEQUENCE [LARGE SCALE GENOMIC DNA]</scope>
    <source>
        <strain evidence="1 2">CY04</strain>
    </source>
</reference>
<accession>A0ABX0W450</accession>
<sequence length="303" mass="32272">MEKLNWIAVDWGTSHLRVWLMDDQSKVLQHLASDRGMSSLKPEEYEATLIEMVGDALPDQGSIPVICCGMAGSRQGWAEAPYGKAPCTPPSIDAATRVSTKVSRISVFILPGIKQLPAADVMRGEETQIAGFLAENSDFDGVICLPGTHCKWVHISAGEVVSFRTFMTGELFALICGSSVLRHSVDDEGWDAEAFDAAVSDAISRPAAIAGNLFSIRAESLLSGLSAAAARSRISGLLIGIELAAARPYWLGQDVVIVGESGIASAYEVGLIQQGAMARRVTAENMTLNGLRAAHAKMVEIAQ</sequence>
<dbReference type="Proteomes" id="UP001429564">
    <property type="component" value="Unassembled WGS sequence"/>
</dbReference>
<dbReference type="InterPro" id="IPR043129">
    <property type="entry name" value="ATPase_NBD"/>
</dbReference>
<gene>
    <name evidence="1" type="ORF">DL239_01930</name>
</gene>
<organism evidence="1 2">
    <name type="scientific">Parasedimentitalea denitrificans</name>
    <dbReference type="NCBI Taxonomy" id="2211118"/>
    <lineage>
        <taxon>Bacteria</taxon>
        <taxon>Pseudomonadati</taxon>
        <taxon>Pseudomonadota</taxon>
        <taxon>Alphaproteobacteria</taxon>
        <taxon>Rhodobacterales</taxon>
        <taxon>Paracoccaceae</taxon>
        <taxon>Parasedimentitalea</taxon>
    </lineage>
</organism>
<dbReference type="InterPro" id="IPR007729">
    <property type="entry name" value="DGOK"/>
</dbReference>
<dbReference type="RefSeq" id="WP_167681682.1">
    <property type="nucleotide sequence ID" value="NZ_QHLQ01000001.1"/>
</dbReference>
<dbReference type="Pfam" id="PF05035">
    <property type="entry name" value="DGOK"/>
    <property type="match status" value="1"/>
</dbReference>
<keyword evidence="2" id="KW-1185">Reference proteome</keyword>
<evidence type="ECO:0000313" key="1">
    <source>
        <dbReference type="EMBL" id="NIZ59728.1"/>
    </source>
</evidence>
<comment type="caution">
    <text evidence="1">The sequence shown here is derived from an EMBL/GenBank/DDBJ whole genome shotgun (WGS) entry which is preliminary data.</text>
</comment>
<proteinExistence type="predicted"/>
<dbReference type="SUPFAM" id="SSF53067">
    <property type="entry name" value="Actin-like ATPase domain"/>
    <property type="match status" value="1"/>
</dbReference>
<name>A0ABX0W450_9RHOB</name>
<evidence type="ECO:0000313" key="2">
    <source>
        <dbReference type="Proteomes" id="UP001429564"/>
    </source>
</evidence>
<dbReference type="CDD" id="cd24012">
    <property type="entry name" value="ASKHA_NBD_KDGal-kinase"/>
    <property type="match status" value="1"/>
</dbReference>
<dbReference type="Gene3D" id="3.30.420.300">
    <property type="entry name" value="2-keto-3-deoxy-galactonokinase, substrate binding domain"/>
    <property type="match status" value="1"/>
</dbReference>
<protein>
    <submittedName>
        <fullName evidence="1">2-keto-3-deoxy-galactonokinase</fullName>
    </submittedName>
</protein>
<dbReference type="Gene3D" id="3.30.420.310">
    <property type="entry name" value="2-keto-3-deoxy-galactonokinase, C-terminal domain"/>
    <property type="match status" value="1"/>
</dbReference>